<gene>
    <name evidence="1" type="ORF">SAMN05192558_109316</name>
</gene>
<protein>
    <submittedName>
        <fullName evidence="1">Uncharacterized protein</fullName>
    </submittedName>
</protein>
<evidence type="ECO:0000313" key="1">
    <source>
        <dbReference type="EMBL" id="SDP50101.1"/>
    </source>
</evidence>
<dbReference type="STRING" id="504798.SAMN05421871_11159"/>
<organism evidence="1 2">
    <name type="scientific">Actinokineospora alba</name>
    <dbReference type="NCBI Taxonomy" id="504798"/>
    <lineage>
        <taxon>Bacteria</taxon>
        <taxon>Bacillati</taxon>
        <taxon>Actinomycetota</taxon>
        <taxon>Actinomycetes</taxon>
        <taxon>Pseudonocardiales</taxon>
        <taxon>Pseudonocardiaceae</taxon>
        <taxon>Actinokineospora</taxon>
    </lineage>
</organism>
<dbReference type="EMBL" id="FNJB01000009">
    <property type="protein sequence ID" value="SDP50101.1"/>
    <property type="molecule type" value="Genomic_DNA"/>
</dbReference>
<sequence length="52" mass="6008">MNHDHDQTPGSDCQNCEYEFGYAPPNRRASDRLPCGHYEDGDCNDNCDCYYD</sequence>
<dbReference type="RefSeq" id="WP_166657929.1">
    <property type="nucleotide sequence ID" value="NZ_FNDV01000011.1"/>
</dbReference>
<dbReference type="Proteomes" id="UP000199651">
    <property type="component" value="Unassembled WGS sequence"/>
</dbReference>
<evidence type="ECO:0000313" key="2">
    <source>
        <dbReference type="Proteomes" id="UP000199651"/>
    </source>
</evidence>
<dbReference type="AlphaFoldDB" id="A0A1H0T8H1"/>
<name>A0A1H0T8H1_9PSEU</name>
<reference evidence="2" key="1">
    <citation type="submission" date="2016-10" db="EMBL/GenBank/DDBJ databases">
        <authorList>
            <person name="Varghese N."/>
            <person name="Submissions S."/>
        </authorList>
    </citation>
    <scope>NUCLEOTIDE SEQUENCE [LARGE SCALE GENOMIC DNA]</scope>
    <source>
        <strain evidence="2">IBRC-M 10655</strain>
    </source>
</reference>
<proteinExistence type="predicted"/>
<keyword evidence="2" id="KW-1185">Reference proteome</keyword>
<accession>A0A1H0T8H1</accession>